<dbReference type="PANTHER" id="PTHR34538:SF4">
    <property type="entry name" value="EXPRESSED PROTEIN"/>
    <property type="match status" value="1"/>
</dbReference>
<dbReference type="EMBL" id="JAGKQH010000002">
    <property type="protein sequence ID" value="KAG6606355.1"/>
    <property type="molecule type" value="Genomic_DNA"/>
</dbReference>
<name>A0AAV6P3W1_9ROSI</name>
<feature type="non-terminal residue" evidence="1">
    <location>
        <position position="1"/>
    </location>
</feature>
<organism evidence="1 2">
    <name type="scientific">Cucurbita argyrosperma subsp. sororia</name>
    <dbReference type="NCBI Taxonomy" id="37648"/>
    <lineage>
        <taxon>Eukaryota</taxon>
        <taxon>Viridiplantae</taxon>
        <taxon>Streptophyta</taxon>
        <taxon>Embryophyta</taxon>
        <taxon>Tracheophyta</taxon>
        <taxon>Spermatophyta</taxon>
        <taxon>Magnoliopsida</taxon>
        <taxon>eudicotyledons</taxon>
        <taxon>Gunneridae</taxon>
        <taxon>Pentapetalae</taxon>
        <taxon>rosids</taxon>
        <taxon>fabids</taxon>
        <taxon>Cucurbitales</taxon>
        <taxon>Cucurbitaceae</taxon>
        <taxon>Cucurbiteae</taxon>
        <taxon>Cucurbita</taxon>
    </lineage>
</organism>
<dbReference type="PANTHER" id="PTHR34538">
    <property type="entry name" value="EXPRESSED PROTEIN"/>
    <property type="match status" value="1"/>
</dbReference>
<sequence length="85" mass="9934">MKVLGFSLWKWQFLRLGNRIANSGSSISYVGDSKTPPLSCSSSLRHLILKLKYQWKHNLRLQKRTVQYSYDLQSYSLNFDDGLLH</sequence>
<protein>
    <submittedName>
        <fullName evidence="1">Uncharacterized protein</fullName>
    </submittedName>
</protein>
<accession>A0AAV6P3W1</accession>
<dbReference type="AlphaFoldDB" id="A0AAV6P3W1"/>
<proteinExistence type="predicted"/>
<dbReference type="Proteomes" id="UP000685013">
    <property type="component" value="Chromosome 2"/>
</dbReference>
<comment type="caution">
    <text evidence="1">The sequence shown here is derived from an EMBL/GenBank/DDBJ whole genome shotgun (WGS) entry which is preliminary data.</text>
</comment>
<keyword evidence="2" id="KW-1185">Reference proteome</keyword>
<evidence type="ECO:0000313" key="2">
    <source>
        <dbReference type="Proteomes" id="UP000685013"/>
    </source>
</evidence>
<gene>
    <name evidence="1" type="ORF">SDJN03_03672</name>
</gene>
<evidence type="ECO:0000313" key="1">
    <source>
        <dbReference type="EMBL" id="KAG6606355.1"/>
    </source>
</evidence>
<reference evidence="1 2" key="1">
    <citation type="journal article" date="2021" name="Hortic Res">
        <title>The domestication of Cucurbita argyrosperma as revealed by the genome of its wild relative.</title>
        <authorList>
            <person name="Barrera-Redondo J."/>
            <person name="Sanchez-de la Vega G."/>
            <person name="Aguirre-Liguori J.A."/>
            <person name="Castellanos-Morales G."/>
            <person name="Gutierrez-Guerrero Y.T."/>
            <person name="Aguirre-Dugua X."/>
            <person name="Aguirre-Planter E."/>
            <person name="Tenaillon M.I."/>
            <person name="Lira-Saade R."/>
            <person name="Eguiarte L.E."/>
        </authorList>
    </citation>
    <scope>NUCLEOTIDE SEQUENCE [LARGE SCALE GENOMIC DNA]</scope>
    <source>
        <strain evidence="1">JBR-2021</strain>
    </source>
</reference>